<dbReference type="NCBIfam" id="TIGR00741">
    <property type="entry name" value="yfiA"/>
    <property type="match status" value="1"/>
</dbReference>
<dbReference type="Pfam" id="PF16321">
    <property type="entry name" value="Ribosom_S30AE_C"/>
    <property type="match status" value="1"/>
</dbReference>
<keyword evidence="2" id="KW-0963">Cytoplasm</keyword>
<protein>
    <recommendedName>
        <fullName evidence="2">Ribosome hibernation promoting factor</fullName>
        <shortName evidence="2">HPF</shortName>
    </recommendedName>
</protein>
<evidence type="ECO:0000313" key="5">
    <source>
        <dbReference type="Proteomes" id="UP000054526"/>
    </source>
</evidence>
<dbReference type="PANTHER" id="PTHR33231:SF1">
    <property type="entry name" value="30S RIBOSOMAL PROTEIN"/>
    <property type="match status" value="1"/>
</dbReference>
<dbReference type="PANTHER" id="PTHR33231">
    <property type="entry name" value="30S RIBOSOMAL PROTEIN"/>
    <property type="match status" value="1"/>
</dbReference>
<reference evidence="4 5" key="1">
    <citation type="submission" date="2014-12" db="EMBL/GenBank/DDBJ databases">
        <title>Draft genome sequence of Cohnella kolymensis strain B-2846.</title>
        <authorList>
            <person name="Karlyshev A.V."/>
            <person name="Kudryashova E.B."/>
        </authorList>
    </citation>
    <scope>NUCLEOTIDE SEQUENCE [LARGE SCALE GENOMIC DNA]</scope>
    <source>
        <strain evidence="4 5">VKM B-2846</strain>
    </source>
</reference>
<evidence type="ECO:0000256" key="2">
    <source>
        <dbReference type="HAMAP-Rule" id="MF_00839"/>
    </source>
</evidence>
<gene>
    <name evidence="2" type="primary">hpf</name>
    <name evidence="4" type="ORF">SD71_08950</name>
</gene>
<dbReference type="SUPFAM" id="SSF69754">
    <property type="entry name" value="Ribosome binding protein Y (YfiA homologue)"/>
    <property type="match status" value="1"/>
</dbReference>
<dbReference type="CDD" id="cd00552">
    <property type="entry name" value="RaiA"/>
    <property type="match status" value="1"/>
</dbReference>
<comment type="function">
    <text evidence="2">Required for dimerization of active 70S ribosomes into 100S ribosomes in stationary phase; 100S ribosomes are translationally inactive and sometimes present during exponential growth.</text>
</comment>
<organism evidence="4 5">
    <name type="scientific">Cohnella kolymensis</name>
    <dbReference type="NCBI Taxonomy" id="1590652"/>
    <lineage>
        <taxon>Bacteria</taxon>
        <taxon>Bacillati</taxon>
        <taxon>Bacillota</taxon>
        <taxon>Bacilli</taxon>
        <taxon>Bacillales</taxon>
        <taxon>Paenibacillaceae</taxon>
        <taxon>Cohnella</taxon>
    </lineage>
</organism>
<evidence type="ECO:0000313" key="4">
    <source>
        <dbReference type="EMBL" id="KIL36108.1"/>
    </source>
</evidence>
<sequence>MRILVHGKNLEVTEPMKEYAERKLERLHNIDDGEILVTFSLLGHRPLHKVEVTLRVEGTVIRAEEAADDMYAAIDLVTDKLTGKFRKFRDKIRRGMKRGFASAMASPLQADEPADEEKLDVARIKTVDLKPVDLEEAILQMNLLDHAFHVFINTETGRTEVVYRRRNGTYGLIRDVM</sequence>
<comment type="caution">
    <text evidence="4">The sequence shown here is derived from an EMBL/GenBank/DDBJ whole genome shotgun (WGS) entry which is preliminary data.</text>
</comment>
<dbReference type="HAMAP" id="MF_00839">
    <property type="entry name" value="HPF"/>
    <property type="match status" value="1"/>
</dbReference>
<keyword evidence="1 2" id="KW-0810">Translation regulation</keyword>
<comment type="similarity">
    <text evidence="2">Belongs to the HPF/YfiA ribosome-associated protein family. Long HPF subfamily.</text>
</comment>
<dbReference type="Gene3D" id="3.30.505.50">
    <property type="entry name" value="Sigma 54 modulation/S30EA ribosomal protein, C-terminal domain"/>
    <property type="match status" value="1"/>
</dbReference>
<dbReference type="InterPro" id="IPR036567">
    <property type="entry name" value="RHF-like"/>
</dbReference>
<dbReference type="InterPro" id="IPR034694">
    <property type="entry name" value="HPF_long/plastid"/>
</dbReference>
<dbReference type="Proteomes" id="UP000054526">
    <property type="component" value="Unassembled WGS sequence"/>
</dbReference>
<accession>A0ABR5A666</accession>
<evidence type="ECO:0000259" key="3">
    <source>
        <dbReference type="Pfam" id="PF16321"/>
    </source>
</evidence>
<dbReference type="RefSeq" id="WP_041062078.1">
    <property type="nucleotide sequence ID" value="NZ_JXAL01000014.1"/>
</dbReference>
<feature type="domain" description="Sigma 54 modulation/S30EA ribosomal protein C-terminal" evidence="3">
    <location>
        <begin position="118"/>
        <end position="172"/>
    </location>
</feature>
<keyword evidence="5" id="KW-1185">Reference proteome</keyword>
<dbReference type="Pfam" id="PF02482">
    <property type="entry name" value="Ribosomal_S30AE"/>
    <property type="match status" value="1"/>
</dbReference>
<evidence type="ECO:0000256" key="1">
    <source>
        <dbReference type="ARBA" id="ARBA00022845"/>
    </source>
</evidence>
<comment type="subcellular location">
    <subcellularLocation>
        <location evidence="2">Cytoplasm</location>
    </subcellularLocation>
</comment>
<dbReference type="InterPro" id="IPR050574">
    <property type="entry name" value="HPF/YfiA_ribosome-assoc"/>
</dbReference>
<dbReference type="InterPro" id="IPR003489">
    <property type="entry name" value="RHF/RaiA"/>
</dbReference>
<comment type="subunit">
    <text evidence="2">Interacts with 100S ribosomes.</text>
</comment>
<dbReference type="InterPro" id="IPR038416">
    <property type="entry name" value="Ribosom_S30AE_C_sf"/>
</dbReference>
<name>A0ABR5A666_9BACL</name>
<dbReference type="EMBL" id="JXAL01000014">
    <property type="protein sequence ID" value="KIL36108.1"/>
    <property type="molecule type" value="Genomic_DNA"/>
</dbReference>
<dbReference type="InterPro" id="IPR032528">
    <property type="entry name" value="Ribosom_S30AE_C"/>
</dbReference>
<dbReference type="Gene3D" id="3.30.160.100">
    <property type="entry name" value="Ribosome hibernation promotion factor-like"/>
    <property type="match status" value="1"/>
</dbReference>
<proteinExistence type="inferred from homology"/>